<dbReference type="AlphaFoldDB" id="A0A0B7F9F4"/>
<evidence type="ECO:0000313" key="1">
    <source>
        <dbReference type="EMBL" id="CEL52843.1"/>
    </source>
</evidence>
<reference evidence="1 2" key="1">
    <citation type="submission" date="2014-11" db="EMBL/GenBank/DDBJ databases">
        <authorList>
            <person name="Wibberg Daniel"/>
        </authorList>
    </citation>
    <scope>NUCLEOTIDE SEQUENCE [LARGE SCALE GENOMIC DNA]</scope>
    <source>
        <strain evidence="1">Rhizoctonia solani AG1-IB 7/3/14</strain>
    </source>
</reference>
<gene>
    <name evidence="1" type="ORF">RSOLAG1IB_11188</name>
</gene>
<protein>
    <submittedName>
        <fullName evidence="1">Uncharacterized protein</fullName>
    </submittedName>
</protein>
<proteinExistence type="predicted"/>
<keyword evidence="2" id="KW-1185">Reference proteome</keyword>
<accession>A0A0B7F9F4</accession>
<sequence length="105" mass="11642">MATKRCGRASGRKGLWTGSWLKDYKSGVAACGPSNFPSPALAMNSDTVNNPVRVPNSSHLLRFGDDSRRIALCPSVEVQKSVVCITVWMPSPHRRFGSRPWWKRA</sequence>
<name>A0A0B7F9F4_THACB</name>
<organism evidence="1 2">
    <name type="scientific">Thanatephorus cucumeris (strain AG1-IB / isolate 7/3/14)</name>
    <name type="common">Lettuce bottom rot fungus</name>
    <name type="synonym">Rhizoctonia solani</name>
    <dbReference type="NCBI Taxonomy" id="1108050"/>
    <lineage>
        <taxon>Eukaryota</taxon>
        <taxon>Fungi</taxon>
        <taxon>Dikarya</taxon>
        <taxon>Basidiomycota</taxon>
        <taxon>Agaricomycotina</taxon>
        <taxon>Agaricomycetes</taxon>
        <taxon>Cantharellales</taxon>
        <taxon>Ceratobasidiaceae</taxon>
        <taxon>Rhizoctonia</taxon>
        <taxon>Rhizoctonia solani AG-1</taxon>
    </lineage>
</organism>
<dbReference type="Proteomes" id="UP000059188">
    <property type="component" value="Unassembled WGS sequence"/>
</dbReference>
<dbReference type="EMBL" id="LN679207">
    <property type="protein sequence ID" value="CEL52843.1"/>
    <property type="molecule type" value="Genomic_DNA"/>
</dbReference>
<evidence type="ECO:0000313" key="2">
    <source>
        <dbReference type="Proteomes" id="UP000059188"/>
    </source>
</evidence>